<organism evidence="10 13">
    <name type="scientific">Staphylococcus chromogenes</name>
    <name type="common">Staphylococcus hyicus subsp. chromogenes</name>
    <dbReference type="NCBI Taxonomy" id="46126"/>
    <lineage>
        <taxon>Bacteria</taxon>
        <taxon>Bacillati</taxon>
        <taxon>Bacillota</taxon>
        <taxon>Bacilli</taxon>
        <taxon>Bacillales</taxon>
        <taxon>Staphylococcaceae</taxon>
        <taxon>Staphylococcus</taxon>
    </lineage>
</organism>
<dbReference type="RefSeq" id="WP_037574756.1">
    <property type="nucleotide sequence ID" value="NZ_CP133242.1"/>
</dbReference>
<evidence type="ECO:0000256" key="4">
    <source>
        <dbReference type="ARBA" id="ARBA00022475"/>
    </source>
</evidence>
<dbReference type="CDD" id="cd03225">
    <property type="entry name" value="ABC_cobalt_CbiO_domain1"/>
    <property type="match status" value="1"/>
</dbReference>
<comment type="similarity">
    <text evidence="2">Belongs to the ABC transporter superfamily.</text>
</comment>
<evidence type="ECO:0000313" key="12">
    <source>
        <dbReference type="Proteomes" id="UP000242008"/>
    </source>
</evidence>
<reference evidence="10" key="2">
    <citation type="submission" date="2018-03" db="EMBL/GenBank/DDBJ databases">
        <authorList>
            <person name="Naushad S."/>
        </authorList>
    </citation>
    <scope>NUCLEOTIDE SEQUENCE</scope>
    <source>
        <strain evidence="11">SNUC 1363</strain>
        <strain evidence="10">SNUC 505</strain>
    </source>
</reference>
<keyword evidence="4" id="KW-1003">Cell membrane</keyword>
<evidence type="ECO:0000256" key="8">
    <source>
        <dbReference type="ARBA" id="ARBA00023136"/>
    </source>
</evidence>
<evidence type="ECO:0000256" key="6">
    <source>
        <dbReference type="ARBA" id="ARBA00022840"/>
    </source>
</evidence>
<dbReference type="GO" id="GO:0015087">
    <property type="term" value="F:cobalt ion transmembrane transporter activity"/>
    <property type="evidence" value="ECO:0007669"/>
    <property type="project" value="UniProtKB-ARBA"/>
</dbReference>
<dbReference type="InterPro" id="IPR015856">
    <property type="entry name" value="ABC_transpr_CbiO/EcfA_su"/>
</dbReference>
<reference evidence="12 13" key="1">
    <citation type="journal article" date="2016" name="Front. Microbiol.">
        <title>Comprehensive Phylogenetic Analysis of Bovine Non-aureus Staphylococci Species Based on Whole-Genome Sequencing.</title>
        <authorList>
            <person name="Naushad S."/>
            <person name="Barkema H.W."/>
            <person name="Luby C."/>
            <person name="Condas L.A."/>
            <person name="Nobrega D.B."/>
            <person name="Carson D.A."/>
            <person name="De Buck J."/>
        </authorList>
    </citation>
    <scope>NUCLEOTIDE SEQUENCE [LARGE SCALE GENOMIC DNA]</scope>
    <source>
        <strain evidence="11 12">SNUC 1363</strain>
        <strain evidence="10 13">SNUC 505</strain>
    </source>
</reference>
<dbReference type="PROSITE" id="PS00211">
    <property type="entry name" value="ABC_TRANSPORTER_1"/>
    <property type="match status" value="1"/>
</dbReference>
<keyword evidence="5" id="KW-0547">Nucleotide-binding</keyword>
<dbReference type="NCBIfam" id="TIGR04520">
    <property type="entry name" value="ECF_ATPase_1"/>
    <property type="match status" value="1"/>
</dbReference>
<evidence type="ECO:0000256" key="5">
    <source>
        <dbReference type="ARBA" id="ARBA00022741"/>
    </source>
</evidence>
<accession>A0AAE5T2E4</accession>
<dbReference type="GO" id="GO:0042626">
    <property type="term" value="F:ATPase-coupled transmembrane transporter activity"/>
    <property type="evidence" value="ECO:0007669"/>
    <property type="project" value="TreeGrafter"/>
</dbReference>
<dbReference type="EMBL" id="PZBZ01000014">
    <property type="protein sequence ID" value="PTG15817.1"/>
    <property type="molecule type" value="Genomic_DNA"/>
</dbReference>
<evidence type="ECO:0000256" key="3">
    <source>
        <dbReference type="ARBA" id="ARBA00022448"/>
    </source>
</evidence>
<dbReference type="GO" id="GO:0005524">
    <property type="term" value="F:ATP binding"/>
    <property type="evidence" value="ECO:0007669"/>
    <property type="project" value="UniProtKB-KW"/>
</dbReference>
<dbReference type="Pfam" id="PF00005">
    <property type="entry name" value="ABC_tran"/>
    <property type="match status" value="1"/>
</dbReference>
<keyword evidence="6" id="KW-0067">ATP-binding</keyword>
<dbReference type="Gene3D" id="3.40.50.300">
    <property type="entry name" value="P-loop containing nucleotide triphosphate hydrolases"/>
    <property type="match status" value="1"/>
</dbReference>
<dbReference type="InterPro" id="IPR003593">
    <property type="entry name" value="AAA+_ATPase"/>
</dbReference>
<evidence type="ECO:0000256" key="7">
    <source>
        <dbReference type="ARBA" id="ARBA00022967"/>
    </source>
</evidence>
<feature type="domain" description="ABC transporter" evidence="9">
    <location>
        <begin position="5"/>
        <end position="239"/>
    </location>
</feature>
<sequence length="267" mass="29692">MQPIIEFKNVSFQYDASETTILKDINFSFNPGAWVSIVGHNGSGKSTLTKLIAGIESEFEGDILINGHSVKSETHSAFRERIGVVFQNPENQFVGSTVSYDVAFGLENKKVSFEEMHQIVPQVLKDVDMFDKRLHEPTSLSGGQKQRVAIAGVLALKPKLIILDEATSMLDPEGKAEILKMIQTLNHQWGVTVLSVTHDLSEVVDSDCIIVMNEGRIAMQGDAETIFKESDMLQQLGLVLPFSMRMAEKLQLETHLLSYDALVERLL</sequence>
<dbReference type="InterPro" id="IPR050095">
    <property type="entry name" value="ECF_ABC_transporter_ATP-bd"/>
</dbReference>
<dbReference type="GO" id="GO:0043190">
    <property type="term" value="C:ATP-binding cassette (ABC) transporter complex"/>
    <property type="evidence" value="ECO:0007669"/>
    <property type="project" value="TreeGrafter"/>
</dbReference>
<dbReference type="InterPro" id="IPR027417">
    <property type="entry name" value="P-loop_NTPase"/>
</dbReference>
<comment type="subcellular location">
    <subcellularLocation>
        <location evidence="1">Cell membrane</location>
        <topology evidence="1">Peripheral membrane protein</topology>
    </subcellularLocation>
</comment>
<proteinExistence type="inferred from homology"/>
<evidence type="ECO:0000259" key="9">
    <source>
        <dbReference type="PROSITE" id="PS50893"/>
    </source>
</evidence>
<keyword evidence="8" id="KW-0472">Membrane</keyword>
<keyword evidence="3" id="KW-0813">Transport</keyword>
<dbReference type="FunFam" id="3.40.50.300:FF:000224">
    <property type="entry name" value="Energy-coupling factor transporter ATP-binding protein EcfA"/>
    <property type="match status" value="1"/>
</dbReference>
<dbReference type="SMART" id="SM00382">
    <property type="entry name" value="AAA"/>
    <property type="match status" value="1"/>
</dbReference>
<protein>
    <submittedName>
        <fullName evidence="10">Energy-coupling factor transporter ATPase</fullName>
    </submittedName>
</protein>
<dbReference type="InterPro" id="IPR030947">
    <property type="entry name" value="EcfA_1"/>
</dbReference>
<dbReference type="InterPro" id="IPR017871">
    <property type="entry name" value="ABC_transporter-like_CS"/>
</dbReference>
<evidence type="ECO:0000256" key="2">
    <source>
        <dbReference type="ARBA" id="ARBA00005417"/>
    </source>
</evidence>
<dbReference type="GO" id="GO:0016887">
    <property type="term" value="F:ATP hydrolysis activity"/>
    <property type="evidence" value="ECO:0007669"/>
    <property type="project" value="InterPro"/>
</dbReference>
<evidence type="ECO:0000256" key="1">
    <source>
        <dbReference type="ARBA" id="ARBA00004202"/>
    </source>
</evidence>
<dbReference type="PANTHER" id="PTHR43553:SF24">
    <property type="entry name" value="ENERGY-COUPLING FACTOR TRANSPORTER ATP-BINDING PROTEIN ECFA1"/>
    <property type="match status" value="1"/>
</dbReference>
<dbReference type="Proteomes" id="UP000242008">
    <property type="component" value="Unassembled WGS sequence"/>
</dbReference>
<dbReference type="EMBL" id="PZAO01000010">
    <property type="protein sequence ID" value="PTG69850.1"/>
    <property type="molecule type" value="Genomic_DNA"/>
</dbReference>
<keyword evidence="7" id="KW-1278">Translocase</keyword>
<gene>
    <name evidence="10" type="ORF">BU653_03720</name>
    <name evidence="11" type="ORF">BU676_05600</name>
</gene>
<name>A0AAE5T2E4_STACR</name>
<dbReference type="PANTHER" id="PTHR43553">
    <property type="entry name" value="HEAVY METAL TRANSPORTER"/>
    <property type="match status" value="1"/>
</dbReference>
<dbReference type="AlphaFoldDB" id="A0AAE5T2E4"/>
<dbReference type="SUPFAM" id="SSF52540">
    <property type="entry name" value="P-loop containing nucleoside triphosphate hydrolases"/>
    <property type="match status" value="1"/>
</dbReference>
<dbReference type="NCBIfam" id="NF010167">
    <property type="entry name" value="PRK13648.1"/>
    <property type="match status" value="1"/>
</dbReference>
<keyword evidence="12" id="KW-1185">Reference proteome</keyword>
<dbReference type="InterPro" id="IPR003439">
    <property type="entry name" value="ABC_transporter-like_ATP-bd"/>
</dbReference>
<comment type="caution">
    <text evidence="10">The sequence shown here is derived from an EMBL/GenBank/DDBJ whole genome shotgun (WGS) entry which is preliminary data.</text>
</comment>
<evidence type="ECO:0000313" key="13">
    <source>
        <dbReference type="Proteomes" id="UP000242704"/>
    </source>
</evidence>
<dbReference type="PROSITE" id="PS50893">
    <property type="entry name" value="ABC_TRANSPORTER_2"/>
    <property type="match status" value="1"/>
</dbReference>
<evidence type="ECO:0000313" key="11">
    <source>
        <dbReference type="EMBL" id="PTG69850.1"/>
    </source>
</evidence>
<dbReference type="Proteomes" id="UP000242704">
    <property type="component" value="Unassembled WGS sequence"/>
</dbReference>
<evidence type="ECO:0000313" key="10">
    <source>
        <dbReference type="EMBL" id="PTG15817.1"/>
    </source>
</evidence>